<comment type="similarity">
    <text evidence="3">Belongs to the HARBI1 family.</text>
</comment>
<dbReference type="GO" id="GO:0046872">
    <property type="term" value="F:metal ion binding"/>
    <property type="evidence" value="ECO:0007669"/>
    <property type="project" value="UniProtKB-KW"/>
</dbReference>
<keyword evidence="9" id="KW-1133">Transmembrane helix</keyword>
<dbReference type="Proteomes" id="UP000075243">
    <property type="component" value="Unassembled WGS sequence"/>
</dbReference>
<evidence type="ECO:0000256" key="3">
    <source>
        <dbReference type="ARBA" id="ARBA00006958"/>
    </source>
</evidence>
<keyword evidence="10" id="KW-0732">Signal</keyword>
<sequence length="389" mass="43137">MESRKLAAILSSLISQLLLLLLHIFPSNPNPNPNSHSLLPLLLYSQHLNTTLALTLTRKRKRKRKRKRNSLEALLPTPNPLTRTPDPFRNTFLMTSSTFEWLSGLLEPLLDCRDPAHLPPLNLPAPLRLAIGLSRLASASDYPSLAARFSVPLPVAKFCVKHLCRVLCTNFRFWLSFPPDLRQVSLPFHSLSSLPNCCGILFCVRFHSLAAQLVVDSSLRILTLAAGFPSHKSNSQILKSSSLFSDIQNGTLLNAPSRQYLIADSHYPLLPWLMVPFPHPLPSSLQHNFNAAHRLMRLPALRTAASLRNWAVLSQPLAEDPKMTVAYIAACSILHNCLLMREDFSALASEFQDSHTAPSTPHDEPVSSQALAFRDSLAAIATKTPHSSS</sequence>
<evidence type="ECO:0000256" key="5">
    <source>
        <dbReference type="ARBA" id="ARBA00022723"/>
    </source>
</evidence>
<dbReference type="InterPro" id="IPR027806">
    <property type="entry name" value="HARBI1_dom"/>
</dbReference>
<feature type="domain" description="DDE Tnp4" evidence="11">
    <location>
        <begin position="207"/>
        <end position="336"/>
    </location>
</feature>
<feature type="region of interest" description="Disordered" evidence="8">
    <location>
        <begin position="58"/>
        <end position="80"/>
    </location>
</feature>
<accession>A0A151QR48</accession>
<evidence type="ECO:0000256" key="10">
    <source>
        <dbReference type="SAM" id="SignalP"/>
    </source>
</evidence>
<reference evidence="12" key="1">
    <citation type="journal article" date="2012" name="Nat. Biotechnol.">
        <title>Draft genome sequence of pigeonpea (Cajanus cajan), an orphan legume crop of resource-poor farmers.</title>
        <authorList>
            <person name="Varshney R.K."/>
            <person name="Chen W."/>
            <person name="Li Y."/>
            <person name="Bharti A.K."/>
            <person name="Saxena R.K."/>
            <person name="Schlueter J.A."/>
            <person name="Donoghue M.T."/>
            <person name="Azam S."/>
            <person name="Fan G."/>
            <person name="Whaley A.M."/>
            <person name="Farmer A.D."/>
            <person name="Sheridan J."/>
            <person name="Iwata A."/>
            <person name="Tuteja R."/>
            <person name="Penmetsa R.V."/>
            <person name="Wu W."/>
            <person name="Upadhyaya H.D."/>
            <person name="Yang S.P."/>
            <person name="Shah T."/>
            <person name="Saxena K.B."/>
            <person name="Michael T."/>
            <person name="McCombie W.R."/>
            <person name="Yang B."/>
            <person name="Zhang G."/>
            <person name="Yang H."/>
            <person name="Wang J."/>
            <person name="Spillane C."/>
            <person name="Cook D.R."/>
            <person name="May G.D."/>
            <person name="Xu X."/>
            <person name="Jackson S.A."/>
        </authorList>
    </citation>
    <scope>NUCLEOTIDE SEQUENCE [LARGE SCALE GENOMIC DNA]</scope>
</reference>
<name>A0A151QR48_CAJCA</name>
<dbReference type="Gramene" id="C.cajan_45543.t">
    <property type="protein sequence ID" value="C.cajan_45543.t.cds1"/>
    <property type="gene ID" value="C.cajan_45543"/>
</dbReference>
<evidence type="ECO:0000259" key="11">
    <source>
        <dbReference type="Pfam" id="PF13359"/>
    </source>
</evidence>
<feature type="compositionally biased region" description="Basic residues" evidence="8">
    <location>
        <begin position="58"/>
        <end position="68"/>
    </location>
</feature>
<keyword evidence="9" id="KW-0472">Membrane</keyword>
<keyword evidence="4" id="KW-0540">Nuclease</keyword>
<evidence type="ECO:0000313" key="12">
    <source>
        <dbReference type="EMBL" id="KYP32722.1"/>
    </source>
</evidence>
<dbReference type="OMA" id="CSILHNM"/>
<feature type="transmembrane region" description="Helical" evidence="9">
    <location>
        <begin position="39"/>
        <end position="57"/>
    </location>
</feature>
<comment type="subcellular location">
    <subcellularLocation>
        <location evidence="2">Nucleus</location>
    </subcellularLocation>
</comment>
<dbReference type="EMBL" id="KQ485147">
    <property type="protein sequence ID" value="KYP32722.1"/>
    <property type="molecule type" value="Genomic_DNA"/>
</dbReference>
<feature type="signal peptide" evidence="10">
    <location>
        <begin position="1"/>
        <end position="29"/>
    </location>
</feature>
<dbReference type="PANTHER" id="PTHR22930">
    <property type="match status" value="1"/>
</dbReference>
<keyword evidence="6" id="KW-0378">Hydrolase</keyword>
<evidence type="ECO:0000256" key="9">
    <source>
        <dbReference type="SAM" id="Phobius"/>
    </source>
</evidence>
<evidence type="ECO:0000256" key="7">
    <source>
        <dbReference type="ARBA" id="ARBA00023242"/>
    </source>
</evidence>
<evidence type="ECO:0000256" key="8">
    <source>
        <dbReference type="SAM" id="MobiDB-lite"/>
    </source>
</evidence>
<evidence type="ECO:0000256" key="1">
    <source>
        <dbReference type="ARBA" id="ARBA00001968"/>
    </source>
</evidence>
<gene>
    <name evidence="12" type="ORF">KK1_046522</name>
</gene>
<comment type="cofactor">
    <cofactor evidence="1">
        <name>a divalent metal cation</name>
        <dbReference type="ChEBI" id="CHEBI:60240"/>
    </cofactor>
</comment>
<dbReference type="InterPro" id="IPR045249">
    <property type="entry name" value="HARBI1-like"/>
</dbReference>
<dbReference type="GO" id="GO:0016787">
    <property type="term" value="F:hydrolase activity"/>
    <property type="evidence" value="ECO:0007669"/>
    <property type="project" value="UniProtKB-KW"/>
</dbReference>
<dbReference type="Pfam" id="PF13359">
    <property type="entry name" value="DDE_Tnp_4"/>
    <property type="match status" value="1"/>
</dbReference>
<keyword evidence="7" id="KW-0539">Nucleus</keyword>
<dbReference type="AlphaFoldDB" id="A0A151QR48"/>
<evidence type="ECO:0000256" key="6">
    <source>
        <dbReference type="ARBA" id="ARBA00022801"/>
    </source>
</evidence>
<evidence type="ECO:0000256" key="2">
    <source>
        <dbReference type="ARBA" id="ARBA00004123"/>
    </source>
</evidence>
<evidence type="ECO:0000256" key="4">
    <source>
        <dbReference type="ARBA" id="ARBA00022722"/>
    </source>
</evidence>
<protein>
    <submittedName>
        <fullName evidence="12">Nuclease HARBI1</fullName>
    </submittedName>
</protein>
<dbReference type="PANTHER" id="PTHR22930:SF190">
    <property type="entry name" value="OS06G0164500 PROTEIN"/>
    <property type="match status" value="1"/>
</dbReference>
<keyword evidence="5" id="KW-0479">Metal-binding</keyword>
<feature type="chain" id="PRO_5007587485" evidence="10">
    <location>
        <begin position="30"/>
        <end position="389"/>
    </location>
</feature>
<organism evidence="12 13">
    <name type="scientific">Cajanus cajan</name>
    <name type="common">Pigeon pea</name>
    <name type="synonym">Cajanus indicus</name>
    <dbReference type="NCBI Taxonomy" id="3821"/>
    <lineage>
        <taxon>Eukaryota</taxon>
        <taxon>Viridiplantae</taxon>
        <taxon>Streptophyta</taxon>
        <taxon>Embryophyta</taxon>
        <taxon>Tracheophyta</taxon>
        <taxon>Spermatophyta</taxon>
        <taxon>Magnoliopsida</taxon>
        <taxon>eudicotyledons</taxon>
        <taxon>Gunneridae</taxon>
        <taxon>Pentapetalae</taxon>
        <taxon>rosids</taxon>
        <taxon>fabids</taxon>
        <taxon>Fabales</taxon>
        <taxon>Fabaceae</taxon>
        <taxon>Papilionoideae</taxon>
        <taxon>50 kb inversion clade</taxon>
        <taxon>NPAAA clade</taxon>
        <taxon>indigoferoid/millettioid clade</taxon>
        <taxon>Phaseoleae</taxon>
        <taxon>Cajanus</taxon>
    </lineage>
</organism>
<keyword evidence="9" id="KW-0812">Transmembrane</keyword>
<dbReference type="GO" id="GO:0005634">
    <property type="term" value="C:nucleus"/>
    <property type="evidence" value="ECO:0007669"/>
    <property type="project" value="UniProtKB-SubCell"/>
</dbReference>
<proteinExistence type="inferred from homology"/>
<keyword evidence="13" id="KW-1185">Reference proteome</keyword>
<evidence type="ECO:0000313" key="13">
    <source>
        <dbReference type="Proteomes" id="UP000075243"/>
    </source>
</evidence>
<dbReference type="GO" id="GO:0004518">
    <property type="term" value="F:nuclease activity"/>
    <property type="evidence" value="ECO:0007669"/>
    <property type="project" value="UniProtKB-KW"/>
</dbReference>